<comment type="caution">
    <text evidence="2">The sequence shown here is derived from an EMBL/GenBank/DDBJ whole genome shotgun (WGS) entry which is preliminary data.</text>
</comment>
<proteinExistence type="predicted"/>
<accession>A0ABN0B5C9</accession>
<organism evidence="2">
    <name type="scientific">Streptococcus infantis SK1302</name>
    <dbReference type="NCBI Taxonomy" id="871237"/>
    <lineage>
        <taxon>Bacteria</taxon>
        <taxon>Bacillati</taxon>
        <taxon>Bacillota</taxon>
        <taxon>Bacilli</taxon>
        <taxon>Lactobacillales</taxon>
        <taxon>Streptococcaceae</taxon>
        <taxon>Streptococcus</taxon>
    </lineage>
</organism>
<evidence type="ECO:0000313" key="2">
    <source>
        <dbReference type="EMBL" id="EFO54389.1"/>
    </source>
</evidence>
<dbReference type="InterPro" id="IPR009097">
    <property type="entry name" value="Cyclic_Pdiesterase"/>
</dbReference>
<dbReference type="EMBL" id="AEDY01000047">
    <property type="protein sequence ID" value="EFO54389.1"/>
    <property type="molecule type" value="Genomic_DNA"/>
</dbReference>
<gene>
    <name evidence="2" type="ORF">SIN_0899</name>
</gene>
<dbReference type="InterPro" id="IPR015069">
    <property type="entry name" value="2H-PEstase_DUF1868"/>
</dbReference>
<sequence length="128" mass="15219">MKNLTKIKFKENGEFNHFPGNTVVANLYTNSDLMEVVDIIQSRYRELPFIDKFTLTPRDSIHMTVIELLCHENREPEFWSSHLPLDTPLQEIHDYFAKQLEIFPLLNEDIHMRVTEMGNQKHFSRTSR</sequence>
<evidence type="ECO:0000259" key="1">
    <source>
        <dbReference type="Pfam" id="PF08975"/>
    </source>
</evidence>
<dbReference type="Gene3D" id="3.90.1140.10">
    <property type="entry name" value="Cyclic phosphodiesterase"/>
    <property type="match status" value="1"/>
</dbReference>
<feature type="domain" description="DUF1868" evidence="1">
    <location>
        <begin position="8"/>
        <end position="121"/>
    </location>
</feature>
<dbReference type="Pfam" id="PF08975">
    <property type="entry name" value="2H-phosphodiest"/>
    <property type="match status" value="1"/>
</dbReference>
<name>A0ABN0B5C9_9STRE</name>
<protein>
    <recommendedName>
        <fullName evidence="1">DUF1868 domain-containing protein</fullName>
    </recommendedName>
</protein>
<reference evidence="2" key="1">
    <citation type="submission" date="2010-09" db="EMBL/GenBank/DDBJ databases">
        <authorList>
            <person name="Daugherty S.C."/>
            <person name="Kilian M."/>
            <person name="Tettelin H."/>
        </authorList>
    </citation>
    <scope>NUCLEOTIDE SEQUENCE [LARGE SCALE GENOMIC DNA]</scope>
    <source>
        <strain evidence="2">SK1302</strain>
    </source>
</reference>
<dbReference type="SUPFAM" id="SSF55144">
    <property type="entry name" value="LigT-like"/>
    <property type="match status" value="1"/>
</dbReference>